<feature type="region of interest" description="Disordered" evidence="1">
    <location>
        <begin position="175"/>
        <end position="213"/>
    </location>
</feature>
<evidence type="ECO:0000313" key="3">
    <source>
        <dbReference type="Proteomes" id="UP001159363"/>
    </source>
</evidence>
<keyword evidence="3" id="KW-1185">Reference proteome</keyword>
<name>A0ABQ9HV27_9NEOP</name>
<dbReference type="EMBL" id="JARBHB010000003">
    <property type="protein sequence ID" value="KAJ8888239.1"/>
    <property type="molecule type" value="Genomic_DNA"/>
</dbReference>
<comment type="caution">
    <text evidence="2">The sequence shown here is derived from an EMBL/GenBank/DDBJ whole genome shotgun (WGS) entry which is preliminary data.</text>
</comment>
<evidence type="ECO:0000313" key="2">
    <source>
        <dbReference type="EMBL" id="KAJ8888239.1"/>
    </source>
</evidence>
<proteinExistence type="predicted"/>
<organism evidence="2 3">
    <name type="scientific">Dryococelus australis</name>
    <dbReference type="NCBI Taxonomy" id="614101"/>
    <lineage>
        <taxon>Eukaryota</taxon>
        <taxon>Metazoa</taxon>
        <taxon>Ecdysozoa</taxon>
        <taxon>Arthropoda</taxon>
        <taxon>Hexapoda</taxon>
        <taxon>Insecta</taxon>
        <taxon>Pterygota</taxon>
        <taxon>Neoptera</taxon>
        <taxon>Polyneoptera</taxon>
        <taxon>Phasmatodea</taxon>
        <taxon>Verophasmatodea</taxon>
        <taxon>Anareolatae</taxon>
        <taxon>Phasmatidae</taxon>
        <taxon>Eurycanthinae</taxon>
        <taxon>Dryococelus</taxon>
    </lineage>
</organism>
<gene>
    <name evidence="2" type="ORF">PR048_007726</name>
</gene>
<reference evidence="2 3" key="1">
    <citation type="submission" date="2023-02" db="EMBL/GenBank/DDBJ databases">
        <title>LHISI_Scaffold_Assembly.</title>
        <authorList>
            <person name="Stuart O.P."/>
            <person name="Cleave R."/>
            <person name="Magrath M.J.L."/>
            <person name="Mikheyev A.S."/>
        </authorList>
    </citation>
    <scope>NUCLEOTIDE SEQUENCE [LARGE SCALE GENOMIC DNA]</scope>
    <source>
        <strain evidence="2">Daus_M_001</strain>
        <tissue evidence="2">Leg muscle</tissue>
    </source>
</reference>
<dbReference type="Proteomes" id="UP001159363">
    <property type="component" value="Chromosome 3"/>
</dbReference>
<accession>A0ABQ9HV27</accession>
<sequence>MKPINPSPSQPHRGLFCLHLQLTLLKGKIILLGSRWPGHQEDILSTERRPGSQLSVRGWLVWPVRTMACVLRRNVGRRGKRQAGATVAGRLACVPPTKANRVQLPARPQADFRMRESRRTIPLVGGLSRGSPISPALSFRCCPILTSVIIIGSQGLAVKSRPILTRMKGWGEREIPEKTRRPAASSGTIPTYEDPGVTRPGIENGSPWWEVAG</sequence>
<protein>
    <submittedName>
        <fullName evidence="2">Uncharacterized protein</fullName>
    </submittedName>
</protein>
<evidence type="ECO:0000256" key="1">
    <source>
        <dbReference type="SAM" id="MobiDB-lite"/>
    </source>
</evidence>